<dbReference type="PROSITE" id="PS00108">
    <property type="entry name" value="PROTEIN_KINASE_ST"/>
    <property type="match status" value="1"/>
</dbReference>
<dbReference type="InterPro" id="IPR000719">
    <property type="entry name" value="Prot_kinase_dom"/>
</dbReference>
<keyword evidence="6 7" id="KW-0067">ATP-binding</keyword>
<accession>A0ABW6GLD5</accession>
<organism evidence="10 11">
    <name type="scientific">Kitasatospora phosalacinea</name>
    <dbReference type="NCBI Taxonomy" id="2065"/>
    <lineage>
        <taxon>Bacteria</taxon>
        <taxon>Bacillati</taxon>
        <taxon>Actinomycetota</taxon>
        <taxon>Actinomycetes</taxon>
        <taxon>Kitasatosporales</taxon>
        <taxon>Streptomycetaceae</taxon>
        <taxon>Kitasatospora</taxon>
    </lineage>
</organism>
<evidence type="ECO:0000256" key="2">
    <source>
        <dbReference type="ARBA" id="ARBA00022527"/>
    </source>
</evidence>
<reference evidence="10 11" key="1">
    <citation type="submission" date="2024-09" db="EMBL/GenBank/DDBJ databases">
        <title>The Natural Products Discovery Center: Release of the First 8490 Sequenced Strains for Exploring Actinobacteria Biosynthetic Diversity.</title>
        <authorList>
            <person name="Kalkreuter E."/>
            <person name="Kautsar S.A."/>
            <person name="Yang D."/>
            <person name="Bader C.D."/>
            <person name="Teijaro C.N."/>
            <person name="Fluegel L."/>
            <person name="Davis C.M."/>
            <person name="Simpson J.R."/>
            <person name="Lauterbach L."/>
            <person name="Steele A.D."/>
            <person name="Gui C."/>
            <person name="Meng S."/>
            <person name="Li G."/>
            <person name="Viehrig K."/>
            <person name="Ye F."/>
            <person name="Su P."/>
            <person name="Kiefer A.F."/>
            <person name="Nichols A."/>
            <person name="Cepeda A.J."/>
            <person name="Yan W."/>
            <person name="Fan B."/>
            <person name="Jiang Y."/>
            <person name="Adhikari A."/>
            <person name="Zheng C.-J."/>
            <person name="Schuster L."/>
            <person name="Cowan T.M."/>
            <person name="Smanski M.J."/>
            <person name="Chevrette M.G."/>
            <person name="De Carvalho L.P.S."/>
            <person name="Shen B."/>
        </authorList>
    </citation>
    <scope>NUCLEOTIDE SEQUENCE [LARGE SCALE GENOMIC DNA]</scope>
    <source>
        <strain evidence="10 11">NPDC058753</strain>
    </source>
</reference>
<keyword evidence="11" id="KW-1185">Reference proteome</keyword>
<dbReference type="GO" id="GO:0016301">
    <property type="term" value="F:kinase activity"/>
    <property type="evidence" value="ECO:0007669"/>
    <property type="project" value="UniProtKB-KW"/>
</dbReference>
<evidence type="ECO:0000313" key="10">
    <source>
        <dbReference type="EMBL" id="MFE1353567.1"/>
    </source>
</evidence>
<feature type="binding site" evidence="7">
    <location>
        <position position="44"/>
    </location>
    <ligand>
        <name>ATP</name>
        <dbReference type="ChEBI" id="CHEBI:30616"/>
    </ligand>
</feature>
<sequence>MTTAGPGGQLIDGRFELLARLGGGGMGLVWRARDTLLEREVALKEVRPPDPAMLAADPAAAHELRERVLREARALARLQHPNVVTIHHIVDSPELAHPWLVMELVPGGSLHDRITRGPLPPQEAARIGRGLLAALTAAHAAGIQHRDVKPGNVLLRTDGTPVLTDFGIAALSESTSLTATGALIGSPEYIAPERIRGQEGDPASDLWSLGMTLYVAVEGHHPLRRATSIATLAAVLDQPLPPPVRSGALGPTLTALLSRDPAGRPDAVRLDRLFAAAEQGVDGTLGGSPAFSPTETNTPPPYSRTGTGGALPHTPTGPVGPYAPAGPYTPTETVRPERASRRRTGPVAAAVAGVAAVGLLGWTLVPKLFDAEKAEGARTPVTKVTGPATAGALPPAGSGSGGSGTGGGESPASETSDSPDAPDSPAAGGDLLTPDGARGMVDAIRSSTGGATVVEMVVYPEFATAKVLTKENPKHYDTVTYRDGKVTRATGGLTTDRDKPVDLQKIDWNQIPTVMATAQDQLEVPAPESRYLIITYGWFADEITVRYYLSDDYGGGGYLTAGATGKVLKVMKS</sequence>
<dbReference type="InterPro" id="IPR011009">
    <property type="entry name" value="Kinase-like_dom_sf"/>
</dbReference>
<feature type="compositionally biased region" description="Low complexity" evidence="8">
    <location>
        <begin position="385"/>
        <end position="397"/>
    </location>
</feature>
<evidence type="ECO:0000256" key="6">
    <source>
        <dbReference type="ARBA" id="ARBA00022840"/>
    </source>
</evidence>
<protein>
    <recommendedName>
        <fullName evidence="1">non-specific serine/threonine protein kinase</fullName>
        <ecNumber evidence="1">2.7.11.1</ecNumber>
    </recommendedName>
</protein>
<dbReference type="SUPFAM" id="SSF56112">
    <property type="entry name" value="Protein kinase-like (PK-like)"/>
    <property type="match status" value="1"/>
</dbReference>
<feature type="domain" description="Protein kinase" evidence="9">
    <location>
        <begin position="15"/>
        <end position="274"/>
    </location>
</feature>
<evidence type="ECO:0000256" key="3">
    <source>
        <dbReference type="ARBA" id="ARBA00022679"/>
    </source>
</evidence>
<evidence type="ECO:0000256" key="1">
    <source>
        <dbReference type="ARBA" id="ARBA00012513"/>
    </source>
</evidence>
<evidence type="ECO:0000256" key="7">
    <source>
        <dbReference type="PROSITE-ProRule" id="PRU10141"/>
    </source>
</evidence>
<dbReference type="PANTHER" id="PTHR43289">
    <property type="entry name" value="MITOGEN-ACTIVATED PROTEIN KINASE KINASE KINASE 20-RELATED"/>
    <property type="match status" value="1"/>
</dbReference>
<evidence type="ECO:0000256" key="5">
    <source>
        <dbReference type="ARBA" id="ARBA00022777"/>
    </source>
</evidence>
<dbReference type="PROSITE" id="PS50011">
    <property type="entry name" value="PROTEIN_KINASE_DOM"/>
    <property type="match status" value="1"/>
</dbReference>
<keyword evidence="3" id="KW-0808">Transferase</keyword>
<dbReference type="EMBL" id="JBHYPX010000030">
    <property type="protein sequence ID" value="MFE1353567.1"/>
    <property type="molecule type" value="Genomic_DNA"/>
</dbReference>
<evidence type="ECO:0000313" key="11">
    <source>
        <dbReference type="Proteomes" id="UP001599542"/>
    </source>
</evidence>
<keyword evidence="2" id="KW-0723">Serine/threonine-protein kinase</keyword>
<dbReference type="RefSeq" id="WP_380315497.1">
    <property type="nucleotide sequence ID" value="NZ_JBHYPW010000001.1"/>
</dbReference>
<evidence type="ECO:0000259" key="9">
    <source>
        <dbReference type="PROSITE" id="PS50011"/>
    </source>
</evidence>
<dbReference type="EC" id="2.7.11.1" evidence="1"/>
<dbReference type="InterPro" id="IPR017441">
    <property type="entry name" value="Protein_kinase_ATP_BS"/>
</dbReference>
<evidence type="ECO:0000256" key="4">
    <source>
        <dbReference type="ARBA" id="ARBA00022741"/>
    </source>
</evidence>
<evidence type="ECO:0000256" key="8">
    <source>
        <dbReference type="SAM" id="MobiDB-lite"/>
    </source>
</evidence>
<dbReference type="SMART" id="SM00220">
    <property type="entry name" value="S_TKc"/>
    <property type="match status" value="1"/>
</dbReference>
<dbReference type="PROSITE" id="PS00107">
    <property type="entry name" value="PROTEIN_KINASE_ATP"/>
    <property type="match status" value="1"/>
</dbReference>
<dbReference type="CDD" id="cd14014">
    <property type="entry name" value="STKc_PknB_like"/>
    <property type="match status" value="1"/>
</dbReference>
<dbReference type="PANTHER" id="PTHR43289:SF6">
    <property type="entry name" value="SERINE_THREONINE-PROTEIN KINASE NEKL-3"/>
    <property type="match status" value="1"/>
</dbReference>
<comment type="caution">
    <text evidence="10">The sequence shown here is derived from an EMBL/GenBank/DDBJ whole genome shotgun (WGS) entry which is preliminary data.</text>
</comment>
<dbReference type="Pfam" id="PF00069">
    <property type="entry name" value="Pkinase"/>
    <property type="match status" value="1"/>
</dbReference>
<proteinExistence type="predicted"/>
<keyword evidence="4 7" id="KW-0547">Nucleotide-binding</keyword>
<feature type="compositionally biased region" description="Gly residues" evidence="8">
    <location>
        <begin position="398"/>
        <end position="409"/>
    </location>
</feature>
<feature type="compositionally biased region" description="Low complexity" evidence="8">
    <location>
        <begin position="410"/>
        <end position="430"/>
    </location>
</feature>
<feature type="region of interest" description="Disordered" evidence="8">
    <location>
        <begin position="281"/>
        <end position="342"/>
    </location>
</feature>
<dbReference type="Proteomes" id="UP001599542">
    <property type="component" value="Unassembled WGS sequence"/>
</dbReference>
<name>A0ABW6GLD5_9ACTN</name>
<feature type="compositionally biased region" description="Low complexity" evidence="8">
    <location>
        <begin position="314"/>
        <end position="331"/>
    </location>
</feature>
<dbReference type="Gene3D" id="3.30.200.20">
    <property type="entry name" value="Phosphorylase Kinase, domain 1"/>
    <property type="match status" value="1"/>
</dbReference>
<dbReference type="Gene3D" id="1.10.510.10">
    <property type="entry name" value="Transferase(Phosphotransferase) domain 1"/>
    <property type="match status" value="1"/>
</dbReference>
<dbReference type="InterPro" id="IPR008271">
    <property type="entry name" value="Ser/Thr_kinase_AS"/>
</dbReference>
<keyword evidence="5 10" id="KW-0418">Kinase</keyword>
<feature type="region of interest" description="Disordered" evidence="8">
    <location>
        <begin position="378"/>
        <end position="437"/>
    </location>
</feature>
<gene>
    <name evidence="10" type="ORF">ACFW6T_16425</name>
</gene>